<comment type="similarity">
    <text evidence="1">Belongs to the glycosyl hydrolase 43 family.</text>
</comment>
<organism evidence="7 8">
    <name type="scientific">Moniliophthora roreri</name>
    <name type="common">Frosty pod rot fungus</name>
    <name type="synonym">Monilia roreri</name>
    <dbReference type="NCBI Taxonomy" id="221103"/>
    <lineage>
        <taxon>Eukaryota</taxon>
        <taxon>Fungi</taxon>
        <taxon>Dikarya</taxon>
        <taxon>Basidiomycota</taxon>
        <taxon>Agaricomycotina</taxon>
        <taxon>Agaricomycetes</taxon>
        <taxon>Agaricomycetidae</taxon>
        <taxon>Agaricales</taxon>
        <taxon>Marasmiineae</taxon>
        <taxon>Marasmiaceae</taxon>
        <taxon>Moniliophthora</taxon>
    </lineage>
</organism>
<feature type="compositionally biased region" description="Low complexity" evidence="4">
    <location>
        <begin position="823"/>
        <end position="839"/>
    </location>
</feature>
<feature type="compositionally biased region" description="Polar residues" evidence="4">
    <location>
        <begin position="903"/>
        <end position="919"/>
    </location>
</feature>
<dbReference type="InterPro" id="IPR045153">
    <property type="entry name" value="Est1/Ebs1-like"/>
</dbReference>
<dbReference type="InterPro" id="IPR006710">
    <property type="entry name" value="Glyco_hydro_43"/>
</dbReference>
<evidence type="ECO:0000313" key="8">
    <source>
        <dbReference type="Proteomes" id="UP000054988"/>
    </source>
</evidence>
<dbReference type="InterPro" id="IPR019458">
    <property type="entry name" value="Est1-like_N"/>
</dbReference>
<dbReference type="EMBL" id="LATX01000447">
    <property type="protein sequence ID" value="KTB46208.1"/>
    <property type="molecule type" value="Genomic_DNA"/>
</dbReference>
<dbReference type="Pfam" id="PF04616">
    <property type="entry name" value="Glyco_hydro_43"/>
    <property type="match status" value="1"/>
</dbReference>
<feature type="region of interest" description="Disordered" evidence="4">
    <location>
        <begin position="87"/>
        <end position="112"/>
    </location>
</feature>
<gene>
    <name evidence="7" type="ORF">WG66_1197</name>
</gene>
<dbReference type="SUPFAM" id="SSF75005">
    <property type="entry name" value="Arabinanase/levansucrase/invertase"/>
    <property type="match status" value="1"/>
</dbReference>
<dbReference type="InterPro" id="IPR018834">
    <property type="entry name" value="DNA/RNA-bd_Est1-type"/>
</dbReference>
<dbReference type="Pfam" id="PF10374">
    <property type="entry name" value="EST1"/>
    <property type="match status" value="1"/>
</dbReference>
<dbReference type="InterPro" id="IPR023296">
    <property type="entry name" value="Glyco_hydro_beta-prop_sf"/>
</dbReference>
<feature type="region of interest" description="Disordered" evidence="4">
    <location>
        <begin position="903"/>
        <end position="948"/>
    </location>
</feature>
<protein>
    <recommendedName>
        <fullName evidence="9">Telomerase activating protein est1</fullName>
    </recommendedName>
</protein>
<evidence type="ECO:0000256" key="4">
    <source>
        <dbReference type="SAM" id="MobiDB-lite"/>
    </source>
</evidence>
<dbReference type="GO" id="GO:0005975">
    <property type="term" value="P:carbohydrate metabolic process"/>
    <property type="evidence" value="ECO:0007669"/>
    <property type="project" value="InterPro"/>
</dbReference>
<dbReference type="Gene3D" id="1.25.40.10">
    <property type="entry name" value="Tetratricopeptide repeat domain"/>
    <property type="match status" value="1"/>
</dbReference>
<feature type="compositionally biased region" description="Basic and acidic residues" evidence="4">
    <location>
        <begin position="613"/>
        <end position="623"/>
    </location>
</feature>
<dbReference type="GO" id="GO:0004553">
    <property type="term" value="F:hydrolase activity, hydrolyzing O-glycosyl compounds"/>
    <property type="evidence" value="ECO:0007669"/>
    <property type="project" value="InterPro"/>
</dbReference>
<feature type="region of interest" description="Disordered" evidence="4">
    <location>
        <begin position="521"/>
        <end position="541"/>
    </location>
</feature>
<feature type="domain" description="DNA/RNA-binding" evidence="5">
    <location>
        <begin position="272"/>
        <end position="591"/>
    </location>
</feature>
<feature type="region of interest" description="Disordered" evidence="4">
    <location>
        <begin position="720"/>
        <end position="807"/>
    </location>
</feature>
<evidence type="ECO:0000256" key="3">
    <source>
        <dbReference type="ARBA" id="ARBA00023295"/>
    </source>
</evidence>
<name>A0A0W0GCB1_MONRR</name>
<feature type="compositionally biased region" description="Polar residues" evidence="4">
    <location>
        <begin position="926"/>
        <end position="938"/>
    </location>
</feature>
<evidence type="ECO:0000313" key="7">
    <source>
        <dbReference type="EMBL" id="KTB46208.1"/>
    </source>
</evidence>
<feature type="domain" description="Telomerase activating protein Est1-like N-terminal" evidence="6">
    <location>
        <begin position="60"/>
        <end position="225"/>
    </location>
</feature>
<dbReference type="InterPro" id="IPR011990">
    <property type="entry name" value="TPR-like_helical_dom_sf"/>
</dbReference>
<evidence type="ECO:0008006" key="9">
    <source>
        <dbReference type="Google" id="ProtNLM"/>
    </source>
</evidence>
<keyword evidence="2" id="KW-0378">Hydrolase</keyword>
<feature type="region of interest" description="Disordered" evidence="4">
    <location>
        <begin position="228"/>
        <end position="264"/>
    </location>
</feature>
<dbReference type="AlphaFoldDB" id="A0A0W0GCB1"/>
<proteinExistence type="inferred from homology"/>
<dbReference type="Pfam" id="PF10373">
    <property type="entry name" value="EST1_DNA_bind"/>
    <property type="match status" value="1"/>
</dbReference>
<dbReference type="Gene3D" id="2.115.10.20">
    <property type="entry name" value="Glycosyl hydrolase domain, family 43"/>
    <property type="match status" value="1"/>
</dbReference>
<dbReference type="Proteomes" id="UP000054988">
    <property type="component" value="Unassembled WGS sequence"/>
</dbReference>
<dbReference type="eggNOG" id="KOG2162">
    <property type="taxonomic scope" value="Eukaryota"/>
</dbReference>
<evidence type="ECO:0000259" key="5">
    <source>
        <dbReference type="Pfam" id="PF10373"/>
    </source>
</evidence>
<sequence>MADQPSTIAREAKSINQSVKELLKNREPFDKELDFQRKNLRRRYLSLLLVHPYANESKDAETRLWMETSHAFIASYKQRISHLDRAIQRQQHQRSQQGAQTAHQNQRGHGPVEHRKIVQRFRQFLAEEEKFWTQLVVRLRRSFDLNEAHQVLVNLKLITEDIDNAASNGEPLHNGGRNHFQFPPLSEDPAALIPKTDAQRESRMETLSKALTCLGDIARYREQYNEAGGRPKAGYEDHSGPGGRRARSRRGGGRGGAEVPIDIPRPRNYEKAKHCYEQAKLLVPHEGNPSHQLAILASYQKDMFTSLVHYYRALCVRHPYDSASENIHTVLHKALEQLNAKRGDEAQRNLADEVPKIRIEAFKKRVVALHALYRVGLEENDALTNREAREISTNFYTLVSERHLPDDFIVQVIILSQAALWKHRMIRDTPKIGKNGREALGTDLPSAVIEARLFTHVLSLHRALLEVGIEQLREPAPLGPDDDLAQRIVVEFRRTLPALRIASKWLLANFKLVMQDPESLGIRSGKGRKEKASNGKTSGRISATSSETITFWEKYAEFLRALARAFPMNKLPDLPFPLAEDIEMRGFLPLRGMLDWNKEEHVEKTGTNGASQDVDHEDVPTEEKEVHPNVLLLMRIKDLLKDAMSLIEMENSPLALYGNRFMLKGVEAQAQPVPFGDPTRLEDLEDDTDDILNEVMDPEQDSLTEATSNDDPIREAFKHLDEGDEEDKIVWDPRASPVTSPLVAGTSPAPDNISPVSRNPGNASPVHISSPRSFGIPTRTSPPQQPVSPQRILPSQSPTKPAKRASPMTMTTAEDLLNGFMNRDSPTSRTSTSRTTSDPLASSTPLLFGGDRPGSSIWSASEHEQASMRIAASNPQLGPSTSPQVRAYNQPHLPHDVRLRTLSQGQSSWSHSDLTTSVSHPLPSHFAQTPSMSTSLSAGGQHRRVPSSSVTAQLFPDLVRNPGISDFGYGDPIQGQQIIHDSTESHLVHPSYTGTGQRPPFGLANNIYDSASSHQPNYEMHGLVFVLVFQALSALGSQNPIKASDGSDPFMVYHEGYYYLTTTTWNNIQLTRATTIAGLKTATPKVIWTDSTSSRQSKEGSWYIYYTAGTSGTFDNQRLHVLKGSSNTIWDSTWSYAGMSITS</sequence>
<evidence type="ECO:0000256" key="2">
    <source>
        <dbReference type="ARBA" id="ARBA00022801"/>
    </source>
</evidence>
<dbReference type="SUPFAM" id="SSF48452">
    <property type="entry name" value="TPR-like"/>
    <property type="match status" value="1"/>
</dbReference>
<evidence type="ECO:0000256" key="1">
    <source>
        <dbReference type="ARBA" id="ARBA00009865"/>
    </source>
</evidence>
<dbReference type="PANTHER" id="PTHR15696:SF36">
    <property type="entry name" value="NONSENSE-MEDIATED MRNA DECAY FACTOR"/>
    <property type="match status" value="1"/>
</dbReference>
<reference evidence="7 8" key="1">
    <citation type="submission" date="2015-12" db="EMBL/GenBank/DDBJ databases">
        <title>Draft genome sequence of Moniliophthora roreri, the causal agent of frosty pod rot of cacao.</title>
        <authorList>
            <person name="Aime M.C."/>
            <person name="Diaz-Valderrama J.R."/>
            <person name="Kijpornyongpan T."/>
            <person name="Phillips-Mora W."/>
        </authorList>
    </citation>
    <scope>NUCLEOTIDE SEQUENCE [LARGE SCALE GENOMIC DNA]</scope>
    <source>
        <strain evidence="7 8">MCA 2952</strain>
    </source>
</reference>
<feature type="compositionally biased region" description="Low complexity" evidence="4">
    <location>
        <begin position="88"/>
        <end position="102"/>
    </location>
</feature>
<evidence type="ECO:0000259" key="6">
    <source>
        <dbReference type="Pfam" id="PF10374"/>
    </source>
</evidence>
<accession>A0A0W0GCB1</accession>
<feature type="region of interest" description="Disordered" evidence="4">
    <location>
        <begin position="603"/>
        <end position="623"/>
    </location>
</feature>
<dbReference type="PANTHER" id="PTHR15696">
    <property type="entry name" value="SMG-7 SUPPRESSOR WITH MORPHOLOGICAL EFFECT ON GENITALIA PROTEIN 7"/>
    <property type="match status" value="1"/>
</dbReference>
<feature type="region of interest" description="Disordered" evidence="4">
    <location>
        <begin position="819"/>
        <end position="855"/>
    </location>
</feature>
<comment type="caution">
    <text evidence="7">The sequence shown here is derived from an EMBL/GenBank/DDBJ whole genome shotgun (WGS) entry which is preliminary data.</text>
</comment>
<keyword evidence="3" id="KW-0326">Glycosidase</keyword>